<organism evidence="2 3">
    <name type="scientific">Danaus chrysippus</name>
    <name type="common">African queen</name>
    <dbReference type="NCBI Taxonomy" id="151541"/>
    <lineage>
        <taxon>Eukaryota</taxon>
        <taxon>Metazoa</taxon>
        <taxon>Ecdysozoa</taxon>
        <taxon>Arthropoda</taxon>
        <taxon>Hexapoda</taxon>
        <taxon>Insecta</taxon>
        <taxon>Pterygota</taxon>
        <taxon>Neoptera</taxon>
        <taxon>Endopterygota</taxon>
        <taxon>Lepidoptera</taxon>
        <taxon>Glossata</taxon>
        <taxon>Ditrysia</taxon>
        <taxon>Papilionoidea</taxon>
        <taxon>Nymphalidae</taxon>
        <taxon>Danainae</taxon>
        <taxon>Danaini</taxon>
        <taxon>Danaina</taxon>
        <taxon>Danaus</taxon>
        <taxon>Anosia</taxon>
    </lineage>
</organism>
<keyword evidence="3" id="KW-1185">Reference proteome</keyword>
<evidence type="ECO:0000313" key="3">
    <source>
        <dbReference type="Proteomes" id="UP000789524"/>
    </source>
</evidence>
<evidence type="ECO:0000313" key="2">
    <source>
        <dbReference type="EMBL" id="CAG9568317.1"/>
    </source>
</evidence>
<dbReference type="AlphaFoldDB" id="A0A8J2QSK1"/>
<comment type="caution">
    <text evidence="2">The sequence shown here is derived from an EMBL/GenBank/DDBJ whole genome shotgun (WGS) entry which is preliminary data.</text>
</comment>
<dbReference type="Proteomes" id="UP000789524">
    <property type="component" value="Unassembled WGS sequence"/>
</dbReference>
<gene>
    <name evidence="2" type="ORF">DCHRY22_LOCUS8218</name>
</gene>
<feature type="compositionally biased region" description="Basic and acidic residues" evidence="1">
    <location>
        <begin position="57"/>
        <end position="66"/>
    </location>
</feature>
<name>A0A8J2QSK1_9NEOP</name>
<protein>
    <submittedName>
        <fullName evidence="2">(African queen) hypothetical protein</fullName>
    </submittedName>
</protein>
<evidence type="ECO:0000256" key="1">
    <source>
        <dbReference type="SAM" id="MobiDB-lite"/>
    </source>
</evidence>
<accession>A0A8J2QSK1</accession>
<feature type="region of interest" description="Disordered" evidence="1">
    <location>
        <begin position="35"/>
        <end position="104"/>
    </location>
</feature>
<proteinExistence type="predicted"/>
<feature type="compositionally biased region" description="Basic and acidic residues" evidence="1">
    <location>
        <begin position="35"/>
        <end position="49"/>
    </location>
</feature>
<sequence length="138" mass="16267">MSVKNKILHKANINSEHNAQYMNYMLNEIAHKFLENKKPKNKENRKRDAITNNVMHQRKENEKDDANNNYKYNIKDIPSHSFKHQKGKYPGRSDSSDPTKESNGAPYALFYLMNHDNVAQTGPFFSKSRKNYHRRNPD</sequence>
<dbReference type="EMBL" id="CAKASE010000060">
    <property type="protein sequence ID" value="CAG9568317.1"/>
    <property type="molecule type" value="Genomic_DNA"/>
</dbReference>
<reference evidence="2" key="1">
    <citation type="submission" date="2021-09" db="EMBL/GenBank/DDBJ databases">
        <authorList>
            <person name="Martin H S."/>
        </authorList>
    </citation>
    <scope>NUCLEOTIDE SEQUENCE</scope>
</reference>